<sequence>SGPAHRSLPPSRMKQNTFIGYSQTQAIDKLDHLSQSSVTEPGRIYLSNHKTIGSAGGSSELHNSVPKPFARAKNWATNF</sequence>
<dbReference type="AlphaFoldDB" id="A0A0B6Y2K3"/>
<feature type="non-terminal residue" evidence="1">
    <location>
        <position position="79"/>
    </location>
</feature>
<proteinExistence type="predicted"/>
<gene>
    <name evidence="1" type="primary">ORF10511</name>
</gene>
<dbReference type="EMBL" id="HACG01003489">
    <property type="protein sequence ID" value="CEK50354.1"/>
    <property type="molecule type" value="Transcribed_RNA"/>
</dbReference>
<evidence type="ECO:0000313" key="1">
    <source>
        <dbReference type="EMBL" id="CEK50354.1"/>
    </source>
</evidence>
<reference evidence="1" key="1">
    <citation type="submission" date="2014-12" db="EMBL/GenBank/DDBJ databases">
        <title>Insight into the proteome of Arion vulgaris.</title>
        <authorList>
            <person name="Aradska J."/>
            <person name="Bulat T."/>
            <person name="Smidak R."/>
            <person name="Sarate P."/>
            <person name="Gangsoo J."/>
            <person name="Sialana F."/>
            <person name="Bilban M."/>
            <person name="Lubec G."/>
        </authorList>
    </citation>
    <scope>NUCLEOTIDE SEQUENCE</scope>
    <source>
        <tissue evidence="1">Skin</tissue>
    </source>
</reference>
<organism evidence="1">
    <name type="scientific">Arion vulgaris</name>
    <dbReference type="NCBI Taxonomy" id="1028688"/>
    <lineage>
        <taxon>Eukaryota</taxon>
        <taxon>Metazoa</taxon>
        <taxon>Spiralia</taxon>
        <taxon>Lophotrochozoa</taxon>
        <taxon>Mollusca</taxon>
        <taxon>Gastropoda</taxon>
        <taxon>Heterobranchia</taxon>
        <taxon>Euthyneura</taxon>
        <taxon>Panpulmonata</taxon>
        <taxon>Eupulmonata</taxon>
        <taxon>Stylommatophora</taxon>
        <taxon>Helicina</taxon>
        <taxon>Arionoidea</taxon>
        <taxon>Arionidae</taxon>
        <taxon>Arion</taxon>
    </lineage>
</organism>
<name>A0A0B6Y2K3_9EUPU</name>
<accession>A0A0B6Y2K3</accession>
<feature type="non-terminal residue" evidence="1">
    <location>
        <position position="1"/>
    </location>
</feature>
<protein>
    <submittedName>
        <fullName evidence="1">Uncharacterized protein</fullName>
    </submittedName>
</protein>